<dbReference type="InterPro" id="IPR011760">
    <property type="entry name" value="PsdUridine_synth_TruD_insert"/>
</dbReference>
<feature type="region of interest" description="Disordered" evidence="3">
    <location>
        <begin position="159"/>
        <end position="182"/>
    </location>
</feature>
<dbReference type="FunCoup" id="A0A7J7CYU7">
    <property type="interactions" value="3879"/>
</dbReference>
<organism evidence="5 6">
    <name type="scientific">Tripterygium wilfordii</name>
    <name type="common">Thunder God vine</name>
    <dbReference type="NCBI Taxonomy" id="458696"/>
    <lineage>
        <taxon>Eukaryota</taxon>
        <taxon>Viridiplantae</taxon>
        <taxon>Streptophyta</taxon>
        <taxon>Embryophyta</taxon>
        <taxon>Tracheophyta</taxon>
        <taxon>Spermatophyta</taxon>
        <taxon>Magnoliopsida</taxon>
        <taxon>eudicotyledons</taxon>
        <taxon>Gunneridae</taxon>
        <taxon>Pentapetalae</taxon>
        <taxon>rosids</taxon>
        <taxon>fabids</taxon>
        <taxon>Celastrales</taxon>
        <taxon>Celastraceae</taxon>
        <taxon>Tripterygium</taxon>
    </lineage>
</organism>
<dbReference type="GO" id="GO:0005634">
    <property type="term" value="C:nucleus"/>
    <property type="evidence" value="ECO:0007669"/>
    <property type="project" value="TreeGrafter"/>
</dbReference>
<proteinExistence type="inferred from homology"/>
<dbReference type="EMBL" id="JAAARO010000012">
    <property type="protein sequence ID" value="KAF5739253.1"/>
    <property type="molecule type" value="Genomic_DNA"/>
</dbReference>
<dbReference type="Proteomes" id="UP000593562">
    <property type="component" value="Unassembled WGS sequence"/>
</dbReference>
<dbReference type="NCBIfam" id="TIGR00094">
    <property type="entry name" value="tRNA_TruD_broad"/>
    <property type="match status" value="1"/>
</dbReference>
<keyword evidence="2" id="KW-0413">Isomerase</keyword>
<evidence type="ECO:0000259" key="4">
    <source>
        <dbReference type="PROSITE" id="PS50984"/>
    </source>
</evidence>
<sequence length="689" mass="76985">MKSLDEADVGIFCFMSQLPGFRGILKQRYSDFVVNEVDTDGNVVHLTCLDAPLEVVEENDAKRPDSNLMTRSYASEVEAFKSLVGESDSELLKDFIDKVTSGSGDSISPIVLSPSSDKSHRTVIHNFFKEKLRFLVTDTVDGTNASSKCVRVRFNSGGLNDRGRSSKKRKDRGDKAFDSRGASSWPEHLGRFLRFHLCKENKDTQEVLGLIGRMLGVQPRSFGFAGTKDKRSVSTQRVTVFKQHASRLAALNDRLIGIKVGDFSYVKEGIVLGQLFGNRFTVTLRGVIAELDDTIEASADALGRCGFINYFGLQRFGSGSVPTHLIGATLLRGEWETAVNLILDPREGERHEINNAREYYKESHDIEGTLRRLPRHLVAERAILQCLKKCPGNYLQALTAIPRTLRMMYVHSYQSYLWNHAASERIQKYGTDYVVPGDLVYCEGDDNEKFSSECEYNNGDDSYDQSQLDEISGPDLHERRSTTVKALTAEDIHSGNYTIYDILLPMPGSRVIFPGNDVAQVYHDFAKKDGINLSESTHRVKEFSITSMNGSYRQVFQKPLNFEWELLTYTDVNISLTETDLDKIAKTESVNIVKEDTSANGSRGMDSLDCLKQSESFENDIKLTTDTSEAESENAGLSQVESQCGSNSQEVQKALKLSFTLPASCYATMAIRELLKTSTSVAFHKTLNQ</sequence>
<comment type="caution">
    <text evidence="5">The sequence shown here is derived from an EMBL/GenBank/DDBJ whole genome shotgun (WGS) entry which is preliminary data.</text>
</comment>
<dbReference type="PANTHER" id="PTHR13326:SF21">
    <property type="entry name" value="PSEUDOURIDYLATE SYNTHASE PUS7L"/>
    <property type="match status" value="1"/>
</dbReference>
<dbReference type="GO" id="GO:0003723">
    <property type="term" value="F:RNA binding"/>
    <property type="evidence" value="ECO:0007669"/>
    <property type="project" value="InterPro"/>
</dbReference>
<dbReference type="SUPFAM" id="SSF55120">
    <property type="entry name" value="Pseudouridine synthase"/>
    <property type="match status" value="1"/>
</dbReference>
<dbReference type="AlphaFoldDB" id="A0A7J7CYU7"/>
<comment type="similarity">
    <text evidence="1">Belongs to the pseudouridine synthase TruD family.</text>
</comment>
<name>A0A7J7CYU7_TRIWF</name>
<feature type="domain" description="TRUD" evidence="4">
    <location>
        <begin position="306"/>
        <end position="558"/>
    </location>
</feature>
<dbReference type="InterPro" id="IPR056963">
    <property type="entry name" value="PUS7L_N"/>
</dbReference>
<evidence type="ECO:0000313" key="6">
    <source>
        <dbReference type="Proteomes" id="UP000593562"/>
    </source>
</evidence>
<dbReference type="GO" id="GO:0009982">
    <property type="term" value="F:pseudouridine synthase activity"/>
    <property type="evidence" value="ECO:0007669"/>
    <property type="project" value="InterPro"/>
</dbReference>
<reference evidence="5 6" key="1">
    <citation type="journal article" date="2020" name="Nat. Commun.">
        <title>Genome of Tripterygium wilfordii and identification of cytochrome P450 involved in triptolide biosynthesis.</title>
        <authorList>
            <person name="Tu L."/>
            <person name="Su P."/>
            <person name="Zhang Z."/>
            <person name="Gao L."/>
            <person name="Wang J."/>
            <person name="Hu T."/>
            <person name="Zhou J."/>
            <person name="Zhang Y."/>
            <person name="Zhao Y."/>
            <person name="Liu Y."/>
            <person name="Song Y."/>
            <person name="Tong Y."/>
            <person name="Lu Y."/>
            <person name="Yang J."/>
            <person name="Xu C."/>
            <person name="Jia M."/>
            <person name="Peters R.J."/>
            <person name="Huang L."/>
            <person name="Gao W."/>
        </authorList>
    </citation>
    <scope>NUCLEOTIDE SEQUENCE [LARGE SCALE GENOMIC DNA]</scope>
    <source>
        <strain evidence="6">cv. XIE 37</strain>
        <tissue evidence="5">Leaf</tissue>
    </source>
</reference>
<dbReference type="InParanoid" id="A0A7J7CYU7"/>
<dbReference type="GO" id="GO:0001522">
    <property type="term" value="P:pseudouridine synthesis"/>
    <property type="evidence" value="ECO:0007669"/>
    <property type="project" value="InterPro"/>
</dbReference>
<dbReference type="InterPro" id="IPR020103">
    <property type="entry name" value="PsdUridine_synth_cat_dom_sf"/>
</dbReference>
<dbReference type="PROSITE" id="PS50984">
    <property type="entry name" value="TRUD"/>
    <property type="match status" value="1"/>
</dbReference>
<dbReference type="Gene3D" id="3.30.2350.20">
    <property type="entry name" value="TruD, catalytic domain"/>
    <property type="match status" value="2"/>
</dbReference>
<evidence type="ECO:0000313" key="5">
    <source>
        <dbReference type="EMBL" id="KAF5739253.1"/>
    </source>
</evidence>
<dbReference type="PIRSF" id="PIRSF037016">
    <property type="entry name" value="Pseudouridin_synth_euk_prd"/>
    <property type="match status" value="1"/>
</dbReference>
<dbReference type="PANTHER" id="PTHR13326">
    <property type="entry name" value="TRNA PSEUDOURIDINE SYNTHASE D"/>
    <property type="match status" value="1"/>
</dbReference>
<dbReference type="InterPro" id="IPR042214">
    <property type="entry name" value="TruD_catalytic"/>
</dbReference>
<protein>
    <submittedName>
        <fullName evidence="5">Pseudouridine synthase family protein isoform 2</fullName>
    </submittedName>
</protein>
<gene>
    <name evidence="5" type="ORF">HS088_TW12G00455</name>
</gene>
<evidence type="ECO:0000256" key="2">
    <source>
        <dbReference type="ARBA" id="ARBA00023235"/>
    </source>
</evidence>
<dbReference type="InterPro" id="IPR001656">
    <property type="entry name" value="PsdUridine_synth_TruD"/>
</dbReference>
<keyword evidence="6" id="KW-1185">Reference proteome</keyword>
<dbReference type="OrthoDB" id="447290at2759"/>
<dbReference type="Pfam" id="PF23943">
    <property type="entry name" value="PUS7L_N"/>
    <property type="match status" value="1"/>
</dbReference>
<dbReference type="FunFam" id="3.30.2350.20:FF:000006">
    <property type="entry name" value="Multisubstrate pseudouridine synthase 7"/>
    <property type="match status" value="1"/>
</dbReference>
<evidence type="ECO:0000256" key="1">
    <source>
        <dbReference type="ARBA" id="ARBA00007953"/>
    </source>
</evidence>
<dbReference type="CDD" id="cd02576">
    <property type="entry name" value="PseudoU_synth_ScPUS7"/>
    <property type="match status" value="1"/>
</dbReference>
<accession>A0A7J7CYU7</accession>
<evidence type="ECO:0000256" key="3">
    <source>
        <dbReference type="SAM" id="MobiDB-lite"/>
    </source>
</evidence>
<dbReference type="Pfam" id="PF01142">
    <property type="entry name" value="TruD"/>
    <property type="match status" value="1"/>
</dbReference>